<name>A0A164KQX2_9NOCA</name>
<dbReference type="GO" id="GO:0005524">
    <property type="term" value="F:ATP binding"/>
    <property type="evidence" value="ECO:0007669"/>
    <property type="project" value="UniProtKB-KW"/>
</dbReference>
<dbReference type="Proteomes" id="UP000076512">
    <property type="component" value="Unassembled WGS sequence"/>
</dbReference>
<evidence type="ECO:0000313" key="8">
    <source>
        <dbReference type="Proteomes" id="UP000076512"/>
    </source>
</evidence>
<dbReference type="RefSeq" id="WP_067577330.1">
    <property type="nucleotide sequence ID" value="NZ_JABMCZ010000003.1"/>
</dbReference>
<keyword evidence="8" id="KW-1185">Reference proteome</keyword>
<evidence type="ECO:0000313" key="7">
    <source>
        <dbReference type="EMBL" id="KZM71642.1"/>
    </source>
</evidence>
<dbReference type="PANTHER" id="PTHR22594">
    <property type="entry name" value="ASPARTYL/LYSYL-TRNA SYNTHETASE"/>
    <property type="match status" value="1"/>
</dbReference>
<dbReference type="EMBL" id="LWGR01000012">
    <property type="protein sequence ID" value="KZM71642.1"/>
    <property type="molecule type" value="Genomic_DNA"/>
</dbReference>
<evidence type="ECO:0000256" key="5">
    <source>
        <dbReference type="ARBA" id="ARBA00023146"/>
    </source>
</evidence>
<dbReference type="InterPro" id="IPR004364">
    <property type="entry name" value="Aa-tRNA-synt_II"/>
</dbReference>
<keyword evidence="4" id="KW-0648">Protein biosynthesis</keyword>
<dbReference type="Gene3D" id="3.30.930.10">
    <property type="entry name" value="Bira Bifunctional Protein, Domain 2"/>
    <property type="match status" value="1"/>
</dbReference>
<proteinExistence type="predicted"/>
<dbReference type="GO" id="GO:0004812">
    <property type="term" value="F:aminoacyl-tRNA ligase activity"/>
    <property type="evidence" value="ECO:0007669"/>
    <property type="project" value="UniProtKB-KW"/>
</dbReference>
<dbReference type="GO" id="GO:0006421">
    <property type="term" value="P:asparaginyl-tRNA aminoacylation"/>
    <property type="evidence" value="ECO:0007669"/>
    <property type="project" value="TreeGrafter"/>
</dbReference>
<gene>
    <name evidence="7" type="ORF">AWN90_02645</name>
</gene>
<evidence type="ECO:0000256" key="4">
    <source>
        <dbReference type="ARBA" id="ARBA00022917"/>
    </source>
</evidence>
<evidence type="ECO:0000256" key="3">
    <source>
        <dbReference type="ARBA" id="ARBA00022840"/>
    </source>
</evidence>
<comment type="caution">
    <text evidence="7">The sequence shown here is derived from an EMBL/GenBank/DDBJ whole genome shotgun (WGS) entry which is preliminary data.</text>
</comment>
<evidence type="ECO:0000259" key="6">
    <source>
        <dbReference type="PROSITE" id="PS50862"/>
    </source>
</evidence>
<keyword evidence="2" id="KW-0547">Nucleotide-binding</keyword>
<accession>A0A164KQX2</accession>
<dbReference type="STRING" id="455432.AWN90_02645"/>
<dbReference type="AlphaFoldDB" id="A0A164KQX2"/>
<feature type="domain" description="Aminoacyl-transfer RNA synthetases class-II family profile" evidence="6">
    <location>
        <begin position="116"/>
        <end position="333"/>
    </location>
</feature>
<dbReference type="Pfam" id="PF00152">
    <property type="entry name" value="tRNA-synt_2"/>
    <property type="match status" value="1"/>
</dbReference>
<keyword evidence="3" id="KW-0067">ATP-binding</keyword>
<keyword evidence="5" id="KW-0030">Aminoacyl-tRNA synthetase</keyword>
<evidence type="ECO:0000256" key="2">
    <source>
        <dbReference type="ARBA" id="ARBA00022741"/>
    </source>
</evidence>
<reference evidence="7 8" key="1">
    <citation type="submission" date="2016-04" db="EMBL/GenBank/DDBJ databases">
        <authorList>
            <person name="Evans L.H."/>
            <person name="Alamgir A."/>
            <person name="Owens N."/>
            <person name="Weber N.D."/>
            <person name="Virtaneva K."/>
            <person name="Barbian K."/>
            <person name="Babar A."/>
            <person name="Rosenke K."/>
        </authorList>
    </citation>
    <scope>NUCLEOTIDE SEQUENCE [LARGE SCALE GENOMIC DNA]</scope>
    <source>
        <strain evidence="7 8">IFM 0406</strain>
    </source>
</reference>
<dbReference type="InterPro" id="IPR045864">
    <property type="entry name" value="aa-tRNA-synth_II/BPL/LPL"/>
</dbReference>
<dbReference type="SUPFAM" id="SSF55681">
    <property type="entry name" value="Class II aaRS and biotin synthetases"/>
    <property type="match status" value="1"/>
</dbReference>
<dbReference type="PANTHER" id="PTHR22594:SF34">
    <property type="entry name" value="ASPARAGINE--TRNA LIGASE, MITOCHONDRIAL-RELATED"/>
    <property type="match status" value="1"/>
</dbReference>
<dbReference type="PROSITE" id="PS50862">
    <property type="entry name" value="AA_TRNA_LIGASE_II"/>
    <property type="match status" value="1"/>
</dbReference>
<dbReference type="OrthoDB" id="3543468at2"/>
<organism evidence="7 8">
    <name type="scientific">Nocardia terpenica</name>
    <dbReference type="NCBI Taxonomy" id="455432"/>
    <lineage>
        <taxon>Bacteria</taxon>
        <taxon>Bacillati</taxon>
        <taxon>Actinomycetota</taxon>
        <taxon>Actinomycetes</taxon>
        <taxon>Mycobacteriales</taxon>
        <taxon>Nocardiaceae</taxon>
        <taxon>Nocardia</taxon>
    </lineage>
</organism>
<protein>
    <submittedName>
        <fullName evidence="7">Asparagine ligase</fullName>
    </submittedName>
</protein>
<evidence type="ECO:0000256" key="1">
    <source>
        <dbReference type="ARBA" id="ARBA00022598"/>
    </source>
</evidence>
<keyword evidence="1 7" id="KW-0436">Ligase</keyword>
<dbReference type="InterPro" id="IPR006195">
    <property type="entry name" value="aa-tRNA-synth_II"/>
</dbReference>
<sequence>MTLFIDTSARISPPHTWDNTPGAFTTALRSPWYVVIADLQDIIMRATTEYANAYGLKALYLPLTTRTITCPTGLGSDSQPVPVTVNGVSTYLPDSMQFSLEYGCRLAAKGCYNVMPSFRGEDPDETHLNQYIHSEAEIAGGLDNLIDYVEGYVRHLAQAILSDYGRELSDAIKDISHIDRMANSAGHFPRLTFDDAVHLLRTESGCIRDEGNWRTLTRRGERLLMKRVHEFLWVTHFDHLSVPFYQAFGDDSQRSAACADMFFGMGEVIGSGERHCTGDEVRHALDVHAVPERDYAWYVRMKDEFPMQTAGFGMGIERFLMWVLDHGDIRDIPLVSRIDEEHSWPTSVERP</sequence>